<organism evidence="2 3">
    <name type="scientific">Candidatus Devosia phytovorans</name>
    <dbReference type="NCBI Taxonomy" id="3121372"/>
    <lineage>
        <taxon>Bacteria</taxon>
        <taxon>Pseudomonadati</taxon>
        <taxon>Pseudomonadota</taxon>
        <taxon>Alphaproteobacteria</taxon>
        <taxon>Hyphomicrobiales</taxon>
        <taxon>Devosiaceae</taxon>
        <taxon>Devosia</taxon>
    </lineage>
</organism>
<accession>A0AAJ5VWA0</accession>
<name>A0AAJ5VWA0_9HYPH</name>
<dbReference type="Proteomes" id="UP001217476">
    <property type="component" value="Chromosome"/>
</dbReference>
<dbReference type="InterPro" id="IPR031807">
    <property type="entry name" value="HicB-like"/>
</dbReference>
<protein>
    <submittedName>
        <fullName evidence="2">Type II toxin-antitoxin system HicB family antitoxin</fullName>
    </submittedName>
</protein>
<sequence>MSRYIAVIDYDETEELYGAYFPDALGCTAMGVTEEEVVANATDALSEWVTDMVGDGQDVPEPRSYAQLLKSNEYGLGTGGMIATIPLYFESGRSVRANLSLDAGLLQSIDSEAAHLGITRSAFLAAAARDKLKRSA</sequence>
<dbReference type="AlphaFoldDB" id="A0AAJ5VWA0"/>
<dbReference type="InterPro" id="IPR035069">
    <property type="entry name" value="TTHA1013/TTHA0281-like"/>
</dbReference>
<feature type="domain" description="HicB-like antitoxin of toxin-antitoxin system" evidence="1">
    <location>
        <begin position="4"/>
        <end position="128"/>
    </location>
</feature>
<dbReference type="SUPFAM" id="SSF143100">
    <property type="entry name" value="TTHA1013/TTHA0281-like"/>
    <property type="match status" value="1"/>
</dbReference>
<dbReference type="Gene3D" id="3.30.160.250">
    <property type="match status" value="1"/>
</dbReference>
<gene>
    <name evidence="2" type="ORF">P0Y65_06785</name>
</gene>
<evidence type="ECO:0000259" key="1">
    <source>
        <dbReference type="Pfam" id="PF15919"/>
    </source>
</evidence>
<dbReference type="EMBL" id="CP119312">
    <property type="protein sequence ID" value="WEK05954.1"/>
    <property type="molecule type" value="Genomic_DNA"/>
</dbReference>
<reference evidence="2" key="1">
    <citation type="submission" date="2023-03" db="EMBL/GenBank/DDBJ databases">
        <title>Andean soil-derived lignocellulolytic bacterial consortium as a source of novel taxa and putative plastic-active enzymes.</title>
        <authorList>
            <person name="Diaz-Garcia L."/>
            <person name="Chuvochina M."/>
            <person name="Feuerriegel G."/>
            <person name="Bunk B."/>
            <person name="Sproer C."/>
            <person name="Streit W.R."/>
            <person name="Rodriguez L.M."/>
            <person name="Overmann J."/>
            <person name="Jimenez D.J."/>
        </authorList>
    </citation>
    <scope>NUCLEOTIDE SEQUENCE</scope>
    <source>
        <strain evidence="2">MAG 4196</strain>
    </source>
</reference>
<evidence type="ECO:0000313" key="3">
    <source>
        <dbReference type="Proteomes" id="UP001217476"/>
    </source>
</evidence>
<evidence type="ECO:0000313" key="2">
    <source>
        <dbReference type="EMBL" id="WEK05954.1"/>
    </source>
</evidence>
<dbReference type="Pfam" id="PF15919">
    <property type="entry name" value="HicB_lk_antitox"/>
    <property type="match status" value="1"/>
</dbReference>
<proteinExistence type="predicted"/>